<dbReference type="InterPro" id="IPR007730">
    <property type="entry name" value="SPOR-like_dom"/>
</dbReference>
<dbReference type="SUPFAM" id="SSF110997">
    <property type="entry name" value="Sporulation related repeat"/>
    <property type="match status" value="1"/>
</dbReference>
<organism evidence="4 5">
    <name type="scientific">Streptomyces goshikiensis</name>
    <dbReference type="NCBI Taxonomy" id="1942"/>
    <lineage>
        <taxon>Bacteria</taxon>
        <taxon>Bacillati</taxon>
        <taxon>Actinomycetota</taxon>
        <taxon>Actinomycetes</taxon>
        <taxon>Kitasatosporales</taxon>
        <taxon>Streptomycetaceae</taxon>
        <taxon>Streptomyces</taxon>
    </lineage>
</organism>
<feature type="chain" id="PRO_5045388399" evidence="2">
    <location>
        <begin position="26"/>
        <end position="545"/>
    </location>
</feature>
<sequence length="545" mass="56712">MRKSTHLTVSSAAAVLAFCAFTALGTVPTTGATARPAAAGRAVTAAGPDSPTLPLTRSATSTEIAPGVTETSLVVGRTNTADAWTVQVNQPLTDGGPYDRATAALGPKARADRLAAALRAKGYAPRVEEIRTPAYADRPAGTLGWTVRVGRYADRPAAATVLAGLTRAGFAGENRYTAQDGTDPEALQRVFVLRVDFKQFTGRVDSDFGPSVDAPEHLTDLVTSTRALAGINAQWSADSGAPLGLYVKDGRLLSTATQGRGGVRMARGGRELDVDTYTTRITVSAGGATREIDGINRIPGEIWNCGGVGGDQPTEHPQQDFKCTDDSELVRFTSDWTTPPTGAGAEVVLDRDDRVTAVNRTRGAKPPAGGSTIQGIGEGAQWLIGHARTGARLGITQRVLDGAGHDVPLTPDTTILQVGPTLVRDGLVSVNAVGDGIIREGIDQTHTYNWVVRGNPRSMVGVDDQGRLLLVVVDGRQVGWSSGLSITGGAELMKSLGAREALNLDGGGSSVMVTTGSGIINRPSDTTGQRSLSNVLLVRPNAAGR</sequence>
<name>A0ABZ1RWH1_9ACTN</name>
<dbReference type="Gene3D" id="3.30.70.1070">
    <property type="entry name" value="Sporulation related repeat"/>
    <property type="match status" value="1"/>
</dbReference>
<dbReference type="EMBL" id="CP108057">
    <property type="protein sequence ID" value="WUO50219.1"/>
    <property type="molecule type" value="Genomic_DNA"/>
</dbReference>
<evidence type="ECO:0000256" key="1">
    <source>
        <dbReference type="SAM" id="MobiDB-lite"/>
    </source>
</evidence>
<dbReference type="PANTHER" id="PTHR40446:SF2">
    <property type="entry name" value="N-ACETYLGLUCOSAMINE-1-PHOSPHODIESTER ALPHA-N-ACETYLGLUCOSAMINIDASE"/>
    <property type="match status" value="1"/>
</dbReference>
<dbReference type="RefSeq" id="WP_328777111.1">
    <property type="nucleotide sequence ID" value="NZ_CP108057.1"/>
</dbReference>
<dbReference type="Proteomes" id="UP001432075">
    <property type="component" value="Chromosome"/>
</dbReference>
<keyword evidence="4" id="KW-0326">Glycosidase</keyword>
<feature type="domain" description="SPOR" evidence="3">
    <location>
        <begin position="92"/>
        <end position="180"/>
    </location>
</feature>
<dbReference type="PANTHER" id="PTHR40446">
    <property type="entry name" value="N-ACETYLGLUCOSAMINE-1-PHOSPHODIESTER ALPHA-N-ACETYLGLUCOSAMINIDASE"/>
    <property type="match status" value="1"/>
</dbReference>
<proteinExistence type="predicted"/>
<feature type="signal peptide" evidence="2">
    <location>
        <begin position="1"/>
        <end position="25"/>
    </location>
</feature>
<gene>
    <name evidence="4" type="ORF">OHU17_32715</name>
</gene>
<protein>
    <submittedName>
        <fullName evidence="4">Phosphodiester glycosidase family protein</fullName>
    </submittedName>
</protein>
<dbReference type="PROSITE" id="PS51724">
    <property type="entry name" value="SPOR"/>
    <property type="match status" value="1"/>
</dbReference>
<evidence type="ECO:0000313" key="5">
    <source>
        <dbReference type="Proteomes" id="UP001432075"/>
    </source>
</evidence>
<keyword evidence="4" id="KW-0378">Hydrolase</keyword>
<feature type="region of interest" description="Disordered" evidence="1">
    <location>
        <begin position="41"/>
        <end position="60"/>
    </location>
</feature>
<evidence type="ECO:0000259" key="3">
    <source>
        <dbReference type="PROSITE" id="PS51724"/>
    </source>
</evidence>
<evidence type="ECO:0000256" key="2">
    <source>
        <dbReference type="SAM" id="SignalP"/>
    </source>
</evidence>
<accession>A0ABZ1RWH1</accession>
<keyword evidence="5" id="KW-1185">Reference proteome</keyword>
<dbReference type="Pfam" id="PF09992">
    <property type="entry name" value="NAGPA"/>
    <property type="match status" value="1"/>
</dbReference>
<keyword evidence="2" id="KW-0732">Signal</keyword>
<dbReference type="Pfam" id="PF05036">
    <property type="entry name" value="SPOR"/>
    <property type="match status" value="1"/>
</dbReference>
<dbReference type="InterPro" id="IPR036680">
    <property type="entry name" value="SPOR-like_sf"/>
</dbReference>
<reference evidence="4" key="1">
    <citation type="submission" date="2022-10" db="EMBL/GenBank/DDBJ databases">
        <title>The complete genomes of actinobacterial strains from the NBC collection.</title>
        <authorList>
            <person name="Joergensen T.S."/>
            <person name="Alvarez Arevalo M."/>
            <person name="Sterndorff E.B."/>
            <person name="Faurdal D."/>
            <person name="Vuksanovic O."/>
            <person name="Mourched A.-S."/>
            <person name="Charusanti P."/>
            <person name="Shaw S."/>
            <person name="Blin K."/>
            <person name="Weber T."/>
        </authorList>
    </citation>
    <scope>NUCLEOTIDE SEQUENCE</scope>
    <source>
        <strain evidence="4">NBC_00283</strain>
    </source>
</reference>
<evidence type="ECO:0000313" key="4">
    <source>
        <dbReference type="EMBL" id="WUO50219.1"/>
    </source>
</evidence>
<dbReference type="InterPro" id="IPR018711">
    <property type="entry name" value="NAGPA"/>
</dbReference>
<dbReference type="GO" id="GO:0016798">
    <property type="term" value="F:hydrolase activity, acting on glycosyl bonds"/>
    <property type="evidence" value="ECO:0007669"/>
    <property type="project" value="UniProtKB-KW"/>
</dbReference>